<dbReference type="InterPro" id="IPR015890">
    <property type="entry name" value="Chorismate_C"/>
</dbReference>
<dbReference type="Pfam" id="PF00425">
    <property type="entry name" value="Chorismate_bind"/>
    <property type="match status" value="1"/>
</dbReference>
<proteinExistence type="inferred from homology"/>
<feature type="domain" description="Chorismate-utilising enzyme C-terminal" evidence="7">
    <location>
        <begin position="181"/>
        <end position="444"/>
    </location>
</feature>
<gene>
    <name evidence="8" type="ORF">EDD28_0653</name>
</gene>
<dbReference type="InterPro" id="IPR005801">
    <property type="entry name" value="ADC_synthase"/>
</dbReference>
<evidence type="ECO:0000259" key="7">
    <source>
        <dbReference type="Pfam" id="PF00425"/>
    </source>
</evidence>
<dbReference type="Proteomes" id="UP000275356">
    <property type="component" value="Unassembled WGS sequence"/>
</dbReference>
<keyword evidence="9" id="KW-1185">Reference proteome</keyword>
<reference evidence="8 9" key="1">
    <citation type="submission" date="2018-11" db="EMBL/GenBank/DDBJ databases">
        <title>Sequencing the genomes of 1000 actinobacteria strains.</title>
        <authorList>
            <person name="Klenk H.-P."/>
        </authorList>
    </citation>
    <scope>NUCLEOTIDE SEQUENCE [LARGE SCALE GENOMIC DNA]</scope>
    <source>
        <strain evidence="8 9">DSM 13521</strain>
    </source>
</reference>
<evidence type="ECO:0000256" key="3">
    <source>
        <dbReference type="ARBA" id="ARBA00012824"/>
    </source>
</evidence>
<dbReference type="AlphaFoldDB" id="A0A3N2D8G7"/>
<dbReference type="NCBIfam" id="TIGR00543">
    <property type="entry name" value="isochor_syn"/>
    <property type="match status" value="1"/>
</dbReference>
<evidence type="ECO:0000313" key="8">
    <source>
        <dbReference type="EMBL" id="ROR96079.1"/>
    </source>
</evidence>
<sequence>MSEAATSESPSRALAPARVSVRTLEIDDPGDLLALLPDGGPDTLVWLRRDEGMVAWGEAARIDTRGEGRMLTADARLRELAAASTVVDEVNLPGTGLVAFGSFAFDDEDPSGGTLVVPRVLVGRRQTPGGVRAWVTLVDAADGTDAGVGDDPGVTGALAGPRSPVREPRDVTWEPGAHSGEDWMARVADAVARIRRGDAAKIVLARDAVAVASEPLDLRALTTRFARAYPTTWTFAVDSLVGATPELLVRRERGLVASRVLAGTIRRTGNDEADLAHAAALARSSKDLEEHELAVASLAEALEPFVASANVPEVPSVLHLPNVMHLATDVTAVLAPGDASDAPDRAGALPSVLRLAAALHPTAAVGGTPTRVAVSLVREIEGMPRGRYAGPVGWLGADGDGEFCIALRCGRIESDDPRRIRVFAGCGIVAASDPQSELDETEAKFEPVRQALR</sequence>
<comment type="similarity">
    <text evidence="2">Belongs to the isochorismate synthase family.</text>
</comment>
<dbReference type="OrthoDB" id="9806579at2"/>
<accession>A0A3N2D8G7</accession>
<dbReference type="EC" id="5.4.4.2" evidence="3"/>
<dbReference type="RefSeq" id="WP_123738308.1">
    <property type="nucleotide sequence ID" value="NZ_RKHQ01000001.1"/>
</dbReference>
<evidence type="ECO:0000313" key="9">
    <source>
        <dbReference type="Proteomes" id="UP000275356"/>
    </source>
</evidence>
<dbReference type="GO" id="GO:0008909">
    <property type="term" value="F:isochorismate synthase activity"/>
    <property type="evidence" value="ECO:0007669"/>
    <property type="project" value="UniProtKB-EC"/>
</dbReference>
<feature type="region of interest" description="Disordered" evidence="6">
    <location>
        <begin position="146"/>
        <end position="168"/>
    </location>
</feature>
<dbReference type="PANTHER" id="PTHR42839">
    <property type="entry name" value="ISOCHORISMATE SYNTHASE ENTC"/>
    <property type="match status" value="1"/>
</dbReference>
<dbReference type="Gene3D" id="3.60.120.10">
    <property type="entry name" value="Anthranilate synthase"/>
    <property type="match status" value="1"/>
</dbReference>
<name>A0A3N2D8G7_9MICO</name>
<evidence type="ECO:0000256" key="6">
    <source>
        <dbReference type="SAM" id="MobiDB-lite"/>
    </source>
</evidence>
<feature type="compositionally biased region" description="Low complexity" evidence="6">
    <location>
        <begin position="146"/>
        <end position="157"/>
    </location>
</feature>
<dbReference type="InterPro" id="IPR004561">
    <property type="entry name" value="IsoChor_synthase"/>
</dbReference>
<evidence type="ECO:0000256" key="4">
    <source>
        <dbReference type="ARBA" id="ARBA00023235"/>
    </source>
</evidence>
<organism evidence="8 9">
    <name type="scientific">Salana multivorans</name>
    <dbReference type="NCBI Taxonomy" id="120377"/>
    <lineage>
        <taxon>Bacteria</taxon>
        <taxon>Bacillati</taxon>
        <taxon>Actinomycetota</taxon>
        <taxon>Actinomycetes</taxon>
        <taxon>Micrococcales</taxon>
        <taxon>Beutenbergiaceae</taxon>
        <taxon>Salana</taxon>
    </lineage>
</organism>
<keyword evidence="4" id="KW-0413">Isomerase</keyword>
<evidence type="ECO:0000256" key="2">
    <source>
        <dbReference type="ARBA" id="ARBA00005297"/>
    </source>
</evidence>
<evidence type="ECO:0000256" key="1">
    <source>
        <dbReference type="ARBA" id="ARBA00000799"/>
    </source>
</evidence>
<dbReference type="SUPFAM" id="SSF56322">
    <property type="entry name" value="ADC synthase"/>
    <property type="match status" value="1"/>
</dbReference>
<protein>
    <recommendedName>
        <fullName evidence="3">isochorismate synthase</fullName>
        <ecNumber evidence="3">5.4.4.2</ecNumber>
    </recommendedName>
    <alternativeName>
        <fullName evidence="5">Isochorismate mutase</fullName>
    </alternativeName>
</protein>
<dbReference type="EMBL" id="RKHQ01000001">
    <property type="protein sequence ID" value="ROR96079.1"/>
    <property type="molecule type" value="Genomic_DNA"/>
</dbReference>
<dbReference type="PANTHER" id="PTHR42839:SF2">
    <property type="entry name" value="ISOCHORISMATE SYNTHASE ENTC"/>
    <property type="match status" value="1"/>
</dbReference>
<evidence type="ECO:0000256" key="5">
    <source>
        <dbReference type="ARBA" id="ARBA00041564"/>
    </source>
</evidence>
<comment type="catalytic activity">
    <reaction evidence="1">
        <text>chorismate = isochorismate</text>
        <dbReference type="Rhea" id="RHEA:18985"/>
        <dbReference type="ChEBI" id="CHEBI:29748"/>
        <dbReference type="ChEBI" id="CHEBI:29780"/>
        <dbReference type="EC" id="5.4.4.2"/>
    </reaction>
</comment>
<comment type="caution">
    <text evidence="8">The sequence shown here is derived from an EMBL/GenBank/DDBJ whole genome shotgun (WGS) entry which is preliminary data.</text>
</comment>